<dbReference type="EMBL" id="JAODUP010000579">
    <property type="protein sequence ID" value="KAK2146914.1"/>
    <property type="molecule type" value="Genomic_DNA"/>
</dbReference>
<gene>
    <name evidence="1" type="ORF">LSH36_579g04020</name>
</gene>
<dbReference type="AlphaFoldDB" id="A0AAD9J5N6"/>
<sequence length="88" mass="10397">MGKVSKANQMMGLIRRSFVYRKFTGLYKAIVRPRLDYANSVCMPRRKKDIMISENVQRRATNLVPGIRDLNYPDRLKMLIYQLWCIDA</sequence>
<accession>A0AAD9J5N6</accession>
<protein>
    <submittedName>
        <fullName evidence="1">Uncharacterized protein</fullName>
    </submittedName>
</protein>
<keyword evidence="2" id="KW-1185">Reference proteome</keyword>
<reference evidence="1" key="1">
    <citation type="journal article" date="2023" name="Mol. Biol. Evol.">
        <title>Third-Generation Sequencing Reveals the Adaptive Role of the Epigenome in Three Deep-Sea Polychaetes.</title>
        <authorList>
            <person name="Perez M."/>
            <person name="Aroh O."/>
            <person name="Sun Y."/>
            <person name="Lan Y."/>
            <person name="Juniper S.K."/>
            <person name="Young C.R."/>
            <person name="Angers B."/>
            <person name="Qian P.Y."/>
        </authorList>
    </citation>
    <scope>NUCLEOTIDE SEQUENCE</scope>
    <source>
        <strain evidence="1">P08H-3</strain>
    </source>
</reference>
<dbReference type="Proteomes" id="UP001208570">
    <property type="component" value="Unassembled WGS sequence"/>
</dbReference>
<organism evidence="1 2">
    <name type="scientific">Paralvinella palmiformis</name>
    <dbReference type="NCBI Taxonomy" id="53620"/>
    <lineage>
        <taxon>Eukaryota</taxon>
        <taxon>Metazoa</taxon>
        <taxon>Spiralia</taxon>
        <taxon>Lophotrochozoa</taxon>
        <taxon>Annelida</taxon>
        <taxon>Polychaeta</taxon>
        <taxon>Sedentaria</taxon>
        <taxon>Canalipalpata</taxon>
        <taxon>Terebellida</taxon>
        <taxon>Terebelliformia</taxon>
        <taxon>Alvinellidae</taxon>
        <taxon>Paralvinella</taxon>
    </lineage>
</organism>
<evidence type="ECO:0000313" key="2">
    <source>
        <dbReference type="Proteomes" id="UP001208570"/>
    </source>
</evidence>
<proteinExistence type="predicted"/>
<comment type="caution">
    <text evidence="1">The sequence shown here is derived from an EMBL/GenBank/DDBJ whole genome shotgun (WGS) entry which is preliminary data.</text>
</comment>
<evidence type="ECO:0000313" key="1">
    <source>
        <dbReference type="EMBL" id="KAK2146914.1"/>
    </source>
</evidence>
<name>A0AAD9J5N6_9ANNE</name>